<keyword evidence="10" id="KW-1185">Reference proteome</keyword>
<dbReference type="SUPFAM" id="SSF56801">
    <property type="entry name" value="Acetyl-CoA synthetase-like"/>
    <property type="match status" value="1"/>
</dbReference>
<protein>
    <submittedName>
        <fullName evidence="7">Long-chain fatty acid--CoA ligase</fullName>
    </submittedName>
</protein>
<feature type="domain" description="AMP-binding enzyme C-terminal" evidence="6">
    <location>
        <begin position="447"/>
        <end position="521"/>
    </location>
</feature>
<keyword evidence="3" id="KW-0276">Fatty acid metabolism</keyword>
<dbReference type="Gene3D" id="3.40.50.12780">
    <property type="entry name" value="N-terminal domain of ligase-like"/>
    <property type="match status" value="1"/>
</dbReference>
<evidence type="ECO:0000256" key="1">
    <source>
        <dbReference type="ARBA" id="ARBA00006432"/>
    </source>
</evidence>
<keyword evidence="2 7" id="KW-0436">Ligase</keyword>
<organism evidence="7 9">
    <name type="scientific">Candidatus Chlorohelix allophototropha</name>
    <dbReference type="NCBI Taxonomy" id="3003348"/>
    <lineage>
        <taxon>Bacteria</taxon>
        <taxon>Bacillati</taxon>
        <taxon>Chloroflexota</taxon>
        <taxon>Chloroflexia</taxon>
        <taxon>Candidatus Chloroheliales</taxon>
        <taxon>Candidatus Chloroheliaceae</taxon>
        <taxon>Candidatus Chlorohelix</taxon>
    </lineage>
</organism>
<dbReference type="PANTHER" id="PTHR43859">
    <property type="entry name" value="ACYL-ACTIVATING ENZYME"/>
    <property type="match status" value="1"/>
</dbReference>
<evidence type="ECO:0000313" key="10">
    <source>
        <dbReference type="Proteomes" id="UP001431572"/>
    </source>
</evidence>
<dbReference type="InterPro" id="IPR020845">
    <property type="entry name" value="AMP-binding_CS"/>
</dbReference>
<reference evidence="8" key="2">
    <citation type="journal article" date="2024" name="Nature">
        <title>Anoxygenic phototroph of the Chloroflexota uses a type I reaction centre.</title>
        <authorList>
            <person name="Tsuji J.M."/>
            <person name="Shaw N.A."/>
            <person name="Nagashima S."/>
            <person name="Venkiteswaran J.J."/>
            <person name="Schiff S.L."/>
            <person name="Watanabe T."/>
            <person name="Fukui M."/>
            <person name="Hanada S."/>
            <person name="Tank M."/>
            <person name="Neufeld J.D."/>
        </authorList>
    </citation>
    <scope>NUCLEOTIDE SEQUENCE</scope>
    <source>
        <strain evidence="8">L227-S17</strain>
    </source>
</reference>
<keyword evidence="4" id="KW-0443">Lipid metabolism</keyword>
<reference evidence="7 9" key="1">
    <citation type="submission" date="2020-06" db="EMBL/GenBank/DDBJ databases">
        <title>Anoxygenic phototrophic Chloroflexota member uses a Type I reaction center.</title>
        <authorList>
            <person name="Tsuji J.M."/>
            <person name="Shaw N.A."/>
            <person name="Nagashima S."/>
            <person name="Venkiteswaran J."/>
            <person name="Schiff S.L."/>
            <person name="Hanada S."/>
            <person name="Tank M."/>
            <person name="Neufeld J.D."/>
        </authorList>
    </citation>
    <scope>NUCLEOTIDE SEQUENCE [LARGE SCALE GENOMIC DNA]</scope>
    <source>
        <strain evidence="7">L227-S17</strain>
    </source>
</reference>
<proteinExistence type="inferred from homology"/>
<dbReference type="NCBIfam" id="NF004837">
    <property type="entry name" value="PRK06187.1"/>
    <property type="match status" value="1"/>
</dbReference>
<dbReference type="Proteomes" id="UP000521676">
    <property type="component" value="Unassembled WGS sequence"/>
</dbReference>
<dbReference type="RefSeq" id="WP_341469245.1">
    <property type="nucleotide sequence ID" value="NZ_CP128399.1"/>
</dbReference>
<accession>A0A8T7LTV6</accession>
<name>A0A8T7LTV6_9CHLR</name>
<evidence type="ECO:0000259" key="6">
    <source>
        <dbReference type="Pfam" id="PF13193"/>
    </source>
</evidence>
<dbReference type="FunFam" id="3.30.300.30:FF:000008">
    <property type="entry name" value="2,3-dihydroxybenzoate-AMP ligase"/>
    <property type="match status" value="1"/>
</dbReference>
<dbReference type="Gene3D" id="3.30.300.30">
    <property type="match status" value="1"/>
</dbReference>
<dbReference type="Pfam" id="PF13193">
    <property type="entry name" value="AMP-binding_C"/>
    <property type="match status" value="1"/>
</dbReference>
<evidence type="ECO:0000313" key="8">
    <source>
        <dbReference type="EMBL" id="WJW67352.1"/>
    </source>
</evidence>
<gene>
    <name evidence="7" type="ORF">HXX08_06325</name>
    <name evidence="8" type="ORF">OZ401_000614</name>
</gene>
<dbReference type="CDD" id="cd12119">
    <property type="entry name" value="ttLC_FACS_AlkK_like"/>
    <property type="match status" value="1"/>
</dbReference>
<dbReference type="InterPro" id="IPR045851">
    <property type="entry name" value="AMP-bd_C_sf"/>
</dbReference>
<dbReference type="InterPro" id="IPR025110">
    <property type="entry name" value="AMP-bd_C"/>
</dbReference>
<evidence type="ECO:0000256" key="4">
    <source>
        <dbReference type="ARBA" id="ARBA00023098"/>
    </source>
</evidence>
<comment type="similarity">
    <text evidence="1">Belongs to the ATP-dependent AMP-binding enzyme family.</text>
</comment>
<dbReference type="Proteomes" id="UP001431572">
    <property type="component" value="Chromosome 1"/>
</dbReference>
<dbReference type="PANTHER" id="PTHR43859:SF4">
    <property type="entry name" value="BUTANOATE--COA LIGASE AAE1-RELATED"/>
    <property type="match status" value="1"/>
</dbReference>
<sequence>MQGLMMNYQLTIPTILKRAEQVYSYKKIVTRQPDKSFHEYTYADFVSRAKKLTLALQRLGVQPGERVATFCWNHYRHLEAYFAIPTFGAVLHTLNIRLFPEDLTFIANDANDKVIIIDKILLPLFEKFKNNIQARTFIVISDDGQVPEGMYDYETLLAAENEASFVYPDFDENQASAMCYTSGTTGKPKGVLYSHRAVVLHSMGAALPDVMNLSEIDTVLPVVPMFHANAWGLPYTATMVGAKQVYPGPHLDAVSLLEDFEREKVTLTAGVPTIWLGIIQHLEANPNQFNLTPDMRMVVGGSAAPEGMIRNYDKFNLRVVQAWGMTEMTPLGTMANLPSALKDASDDAKYAYRASQGTPAPMVEIRARGDEGLIPWDGKTMGELEVRGPWIAASYYNAPQGADRFTEDGWFRTGDIVTIDFRGTVKIQDRSKDLIKSGGEWISSVDLENALMAHPKVAEAAVISVFHPKWAERPLAIVVLKQGQSATAEELKDFLMPKFATWWLPDAIEFVDSIPRTATGKFLKTALREQFKEYKVGVS</sequence>
<evidence type="ECO:0000259" key="5">
    <source>
        <dbReference type="Pfam" id="PF00501"/>
    </source>
</evidence>
<dbReference type="AlphaFoldDB" id="A0A8T7LTV6"/>
<dbReference type="EMBL" id="CP128399">
    <property type="protein sequence ID" value="WJW67352.1"/>
    <property type="molecule type" value="Genomic_DNA"/>
</dbReference>
<dbReference type="GO" id="GO:0016874">
    <property type="term" value="F:ligase activity"/>
    <property type="evidence" value="ECO:0007669"/>
    <property type="project" value="UniProtKB-KW"/>
</dbReference>
<dbReference type="InterPro" id="IPR042099">
    <property type="entry name" value="ANL_N_sf"/>
</dbReference>
<dbReference type="GO" id="GO:0006631">
    <property type="term" value="P:fatty acid metabolic process"/>
    <property type="evidence" value="ECO:0007669"/>
    <property type="project" value="UniProtKB-KW"/>
</dbReference>
<dbReference type="Pfam" id="PF00501">
    <property type="entry name" value="AMP-binding"/>
    <property type="match status" value="1"/>
</dbReference>
<evidence type="ECO:0000256" key="3">
    <source>
        <dbReference type="ARBA" id="ARBA00022832"/>
    </source>
</evidence>
<dbReference type="EMBL" id="JACATZ010000001">
    <property type="protein sequence ID" value="NWJ45478.1"/>
    <property type="molecule type" value="Genomic_DNA"/>
</dbReference>
<evidence type="ECO:0000313" key="9">
    <source>
        <dbReference type="Proteomes" id="UP000521676"/>
    </source>
</evidence>
<evidence type="ECO:0000256" key="2">
    <source>
        <dbReference type="ARBA" id="ARBA00022598"/>
    </source>
</evidence>
<dbReference type="InterPro" id="IPR000873">
    <property type="entry name" value="AMP-dep_synth/lig_dom"/>
</dbReference>
<feature type="domain" description="AMP-dependent synthetase/ligase" evidence="5">
    <location>
        <begin position="35"/>
        <end position="396"/>
    </location>
</feature>
<dbReference type="PROSITE" id="PS00455">
    <property type="entry name" value="AMP_BINDING"/>
    <property type="match status" value="1"/>
</dbReference>
<evidence type="ECO:0000313" key="7">
    <source>
        <dbReference type="EMBL" id="NWJ45478.1"/>
    </source>
</evidence>